<evidence type="ECO:0000259" key="1">
    <source>
        <dbReference type="Pfam" id="PF23544"/>
    </source>
</evidence>
<dbReference type="Proteomes" id="UP000198922">
    <property type="component" value="Unassembled WGS sequence"/>
</dbReference>
<dbReference type="PANTHER" id="PTHR47708">
    <property type="match status" value="1"/>
</dbReference>
<name>A0A1G7HSU7_9RHOB</name>
<dbReference type="Pfam" id="PF23544">
    <property type="entry name" value="AtuA_ferredoxin"/>
    <property type="match status" value="1"/>
</dbReference>
<gene>
    <name evidence="2" type="ORF">SAMN04488567_3283</name>
</gene>
<evidence type="ECO:0000313" key="3">
    <source>
        <dbReference type="Proteomes" id="UP000198922"/>
    </source>
</evidence>
<sequence>MKHETLAAKGAGQLTLYDLAHARAGDKGERLNICLFAYEPQDYDLLVEQVTEPRVRELFRHRGAHSVRRYLLPRLHGMNFVIDGVLEGGVNGSLNLDGHGKTQSFRLLSLPIARSGND</sequence>
<accession>A0A1G7HSU7</accession>
<dbReference type="OrthoDB" id="21390at2"/>
<dbReference type="PANTHER" id="PTHR47708:SF2">
    <property type="entry name" value="SI:CH73-132F6.5"/>
    <property type="match status" value="1"/>
</dbReference>
<keyword evidence="3" id="KW-1185">Reference proteome</keyword>
<reference evidence="3" key="1">
    <citation type="submission" date="2016-10" db="EMBL/GenBank/DDBJ databases">
        <authorList>
            <person name="Varghese N."/>
            <person name="Submissions S."/>
        </authorList>
    </citation>
    <scope>NUCLEOTIDE SEQUENCE [LARGE SCALE GENOMIC DNA]</scope>
    <source>
        <strain evidence="3">DSM 21424</strain>
    </source>
</reference>
<organism evidence="2 3">
    <name type="scientific">Limimaricola pyoseonensis</name>
    <dbReference type="NCBI Taxonomy" id="521013"/>
    <lineage>
        <taxon>Bacteria</taxon>
        <taxon>Pseudomonadati</taxon>
        <taxon>Pseudomonadota</taxon>
        <taxon>Alphaproteobacteria</taxon>
        <taxon>Rhodobacterales</taxon>
        <taxon>Paracoccaceae</taxon>
        <taxon>Limimaricola</taxon>
    </lineage>
</organism>
<proteinExistence type="predicted"/>
<dbReference type="InterPro" id="IPR056362">
    <property type="entry name" value="AtuA-like_ferredoxin_dom"/>
</dbReference>
<dbReference type="EMBL" id="FNAT01000006">
    <property type="protein sequence ID" value="SDF03571.1"/>
    <property type="molecule type" value="Genomic_DNA"/>
</dbReference>
<dbReference type="STRING" id="521013.SAMN04488567_3283"/>
<dbReference type="AlphaFoldDB" id="A0A1G7HSU7"/>
<evidence type="ECO:0000313" key="2">
    <source>
        <dbReference type="EMBL" id="SDF03571.1"/>
    </source>
</evidence>
<protein>
    <recommendedName>
        <fullName evidence="1">AtuA-like ferredoxin-fold domain-containing protein</fullName>
    </recommendedName>
</protein>
<dbReference type="RefSeq" id="WP_090113751.1">
    <property type="nucleotide sequence ID" value="NZ_FNAT01000006.1"/>
</dbReference>
<feature type="domain" description="AtuA-like ferredoxin-fold" evidence="1">
    <location>
        <begin position="15"/>
        <end position="112"/>
    </location>
</feature>